<evidence type="ECO:0000313" key="2">
    <source>
        <dbReference type="EMBL" id="MPC16909.1"/>
    </source>
</evidence>
<sequence>MVQWNHACFGVQGVSKRTGSNPVHGPSVAAANTFVSSSSAGSGWNSLPPLAQYRPSLVSAQGHHSALHYPSDLPPSRGSRPSSDPSSTSMPTIALPTSPNPRTLSAKSEGVPHHLPPISATR</sequence>
<gene>
    <name evidence="2" type="ORF">E2C01_009747</name>
</gene>
<reference evidence="2 3" key="1">
    <citation type="submission" date="2019-05" db="EMBL/GenBank/DDBJ databases">
        <title>Another draft genome of Portunus trituberculatus and its Hox gene families provides insights of decapod evolution.</title>
        <authorList>
            <person name="Jeong J.-H."/>
            <person name="Song I."/>
            <person name="Kim S."/>
            <person name="Choi T."/>
            <person name="Kim D."/>
            <person name="Ryu S."/>
            <person name="Kim W."/>
        </authorList>
    </citation>
    <scope>NUCLEOTIDE SEQUENCE [LARGE SCALE GENOMIC DNA]</scope>
    <source>
        <tissue evidence="2">Muscle</tissue>
    </source>
</reference>
<protein>
    <submittedName>
        <fullName evidence="2">Uncharacterized protein</fullName>
    </submittedName>
</protein>
<dbReference type="Proteomes" id="UP000324222">
    <property type="component" value="Unassembled WGS sequence"/>
</dbReference>
<accession>A0A5B7D6K6</accession>
<comment type="caution">
    <text evidence="2">The sequence shown here is derived from an EMBL/GenBank/DDBJ whole genome shotgun (WGS) entry which is preliminary data.</text>
</comment>
<dbReference type="AlphaFoldDB" id="A0A5B7D6K6"/>
<feature type="compositionally biased region" description="Polar residues" evidence="1">
    <location>
        <begin position="95"/>
        <end position="106"/>
    </location>
</feature>
<name>A0A5B7D6K6_PORTR</name>
<evidence type="ECO:0000256" key="1">
    <source>
        <dbReference type="SAM" id="MobiDB-lite"/>
    </source>
</evidence>
<evidence type="ECO:0000313" key="3">
    <source>
        <dbReference type="Proteomes" id="UP000324222"/>
    </source>
</evidence>
<feature type="region of interest" description="Disordered" evidence="1">
    <location>
        <begin position="58"/>
        <end position="122"/>
    </location>
</feature>
<proteinExistence type="predicted"/>
<dbReference type="EMBL" id="VSRR010000547">
    <property type="protein sequence ID" value="MPC16909.1"/>
    <property type="molecule type" value="Genomic_DNA"/>
</dbReference>
<keyword evidence="3" id="KW-1185">Reference proteome</keyword>
<feature type="compositionally biased region" description="Low complexity" evidence="1">
    <location>
        <begin position="70"/>
        <end position="92"/>
    </location>
</feature>
<dbReference type="OrthoDB" id="3176171at2759"/>
<organism evidence="2 3">
    <name type="scientific">Portunus trituberculatus</name>
    <name type="common">Swimming crab</name>
    <name type="synonym">Neptunus trituberculatus</name>
    <dbReference type="NCBI Taxonomy" id="210409"/>
    <lineage>
        <taxon>Eukaryota</taxon>
        <taxon>Metazoa</taxon>
        <taxon>Ecdysozoa</taxon>
        <taxon>Arthropoda</taxon>
        <taxon>Crustacea</taxon>
        <taxon>Multicrustacea</taxon>
        <taxon>Malacostraca</taxon>
        <taxon>Eumalacostraca</taxon>
        <taxon>Eucarida</taxon>
        <taxon>Decapoda</taxon>
        <taxon>Pleocyemata</taxon>
        <taxon>Brachyura</taxon>
        <taxon>Eubrachyura</taxon>
        <taxon>Portunoidea</taxon>
        <taxon>Portunidae</taxon>
        <taxon>Portuninae</taxon>
        <taxon>Portunus</taxon>
    </lineage>
</organism>